<keyword evidence="1" id="KW-0812">Transmembrane</keyword>
<keyword evidence="1" id="KW-0472">Membrane</keyword>
<proteinExistence type="predicted"/>
<keyword evidence="1" id="KW-1133">Transmembrane helix</keyword>
<gene>
    <name evidence="2" type="ORF">ACFFJ2_16725</name>
</gene>
<organism evidence="2 3">
    <name type="scientific">Chelativorans intermedius</name>
    <dbReference type="NCBI Taxonomy" id="515947"/>
    <lineage>
        <taxon>Bacteria</taxon>
        <taxon>Pseudomonadati</taxon>
        <taxon>Pseudomonadota</taxon>
        <taxon>Alphaproteobacteria</taxon>
        <taxon>Hyphomicrobiales</taxon>
        <taxon>Phyllobacteriaceae</taxon>
        <taxon>Chelativorans</taxon>
    </lineage>
</organism>
<feature type="transmembrane region" description="Helical" evidence="1">
    <location>
        <begin position="35"/>
        <end position="54"/>
    </location>
</feature>
<sequence>MLMRLDASWLIMAAVTVVLLAYLFSIALNALLRDAGFGVLGNAAIVTLGFFGAIQGANLYGIRFDTLLDAALASLGGAFVLLLALVFAKLGLARFF</sequence>
<dbReference type="Proteomes" id="UP001589755">
    <property type="component" value="Unassembled WGS sequence"/>
</dbReference>
<accession>A0ABV6DBR5</accession>
<evidence type="ECO:0000256" key="1">
    <source>
        <dbReference type="SAM" id="Phobius"/>
    </source>
</evidence>
<feature type="transmembrane region" description="Helical" evidence="1">
    <location>
        <begin position="7"/>
        <end position="29"/>
    </location>
</feature>
<feature type="transmembrane region" description="Helical" evidence="1">
    <location>
        <begin position="66"/>
        <end position="88"/>
    </location>
</feature>
<evidence type="ECO:0000313" key="2">
    <source>
        <dbReference type="EMBL" id="MFC0210045.1"/>
    </source>
</evidence>
<evidence type="ECO:0000313" key="3">
    <source>
        <dbReference type="Proteomes" id="UP001589755"/>
    </source>
</evidence>
<protein>
    <submittedName>
        <fullName evidence="2">Uncharacterized protein</fullName>
    </submittedName>
</protein>
<keyword evidence="3" id="KW-1185">Reference proteome</keyword>
<name>A0ABV6DBR5_9HYPH</name>
<reference evidence="2 3" key="1">
    <citation type="submission" date="2024-09" db="EMBL/GenBank/DDBJ databases">
        <authorList>
            <person name="Sun Q."/>
            <person name="Mori K."/>
        </authorList>
    </citation>
    <scope>NUCLEOTIDE SEQUENCE [LARGE SCALE GENOMIC DNA]</scope>
    <source>
        <strain evidence="2 3">CCM 8543</strain>
    </source>
</reference>
<comment type="caution">
    <text evidence="2">The sequence shown here is derived from an EMBL/GenBank/DDBJ whole genome shotgun (WGS) entry which is preliminary data.</text>
</comment>
<dbReference type="EMBL" id="JBHLXD010000036">
    <property type="protein sequence ID" value="MFC0210045.1"/>
    <property type="molecule type" value="Genomic_DNA"/>
</dbReference>